<organism evidence="1 2">
    <name type="scientific">Methylorubrum extorquens (strain DSM 6343 / CIP 106787 / DM4)</name>
    <name type="common">Methylobacterium extorquens</name>
    <dbReference type="NCBI Taxonomy" id="661410"/>
    <lineage>
        <taxon>Bacteria</taxon>
        <taxon>Pseudomonadati</taxon>
        <taxon>Pseudomonadota</taxon>
        <taxon>Alphaproteobacteria</taxon>
        <taxon>Hyphomicrobiales</taxon>
        <taxon>Methylobacteriaceae</taxon>
        <taxon>Methylorubrum</taxon>
    </lineage>
</organism>
<reference evidence="2" key="1">
    <citation type="journal article" date="2009" name="PLoS ONE">
        <title>Methylobacterium genome sequences: a reference blueprint to investigate microbial metabolism of C1 compounds from natural and industrial sources.</title>
        <authorList>
            <person name="Vuilleumier S."/>
            <person name="Chistoserdova L."/>
            <person name="Lee M.-C."/>
            <person name="Bringel F."/>
            <person name="Lajus A."/>
            <person name="Zhou Y."/>
            <person name="Gourion B."/>
            <person name="Barbe V."/>
            <person name="Chang J."/>
            <person name="Cruveiller S."/>
            <person name="Dossat C."/>
            <person name="Gillett W."/>
            <person name="Gruffaz C."/>
            <person name="Haugen E."/>
            <person name="Hourcade E."/>
            <person name="Levy R."/>
            <person name="Mangenot S."/>
            <person name="Muller E."/>
            <person name="Nadalig T."/>
            <person name="Pagni M."/>
            <person name="Penny C."/>
            <person name="Peyraud R."/>
            <person name="Robinson D.G."/>
            <person name="Roche D."/>
            <person name="Rouy Z."/>
            <person name="Saenampechek C."/>
            <person name="Salvignol G."/>
            <person name="Vallenet D."/>
            <person name="Wu Z."/>
            <person name="Marx C.J."/>
            <person name="Vorholt J.A."/>
            <person name="Olson M.V."/>
            <person name="Kaul R."/>
            <person name="Weissenbach J."/>
            <person name="Medigue C."/>
            <person name="Lidstrom M.E."/>
        </authorList>
    </citation>
    <scope>NUCLEOTIDE SEQUENCE [LARGE SCALE GENOMIC DNA]</scope>
    <source>
        <strain evidence="2">DSM 6343 / CIP 106787 / DM4</strain>
    </source>
</reference>
<sequence>MEASEFSTAVNPSMVKRLVSELATER</sequence>
<accession>C7CER9</accession>
<proteinExistence type="predicted"/>
<gene>
    <name evidence="1" type="ORF">METD_I4392</name>
</gene>
<evidence type="ECO:0000313" key="1">
    <source>
        <dbReference type="EMBL" id="CAX26021.1"/>
    </source>
</evidence>
<name>C7CER9_METED</name>
<dbReference type="EMBL" id="FP103042">
    <property type="protein sequence ID" value="CAX26021.1"/>
    <property type="molecule type" value="Genomic_DNA"/>
</dbReference>
<protein>
    <submittedName>
        <fullName evidence="1">Uncharacterized protein</fullName>
    </submittedName>
</protein>
<dbReference type="AlphaFoldDB" id="C7CER9"/>
<dbReference type="HOGENOM" id="CLU_3416863_0_0_5"/>
<evidence type="ECO:0000313" key="2">
    <source>
        <dbReference type="Proteomes" id="UP000008070"/>
    </source>
</evidence>
<dbReference type="KEGG" id="mdi:METDI4392"/>
<dbReference type="Proteomes" id="UP000008070">
    <property type="component" value="Chromosome"/>
</dbReference>